<feature type="transmembrane region" description="Helical" evidence="1">
    <location>
        <begin position="82"/>
        <end position="104"/>
    </location>
</feature>
<keyword evidence="1" id="KW-0472">Membrane</keyword>
<dbReference type="Proteomes" id="UP001320715">
    <property type="component" value="Unassembled WGS sequence"/>
</dbReference>
<keyword evidence="1" id="KW-0812">Transmembrane</keyword>
<sequence length="136" mass="14567">MQALPDTLSIAQEIQLSVAPVFMLTAIAALLTLLFNRMSQTHDQIRALGELPEGEGPAPRPEKSASAALAARIRRIRWAIRCNVTAAILICAVVVSIFISDYLVPDLSNLIAALFIGAMALLAAGFILLLRDVSKS</sequence>
<feature type="transmembrane region" description="Helical" evidence="1">
    <location>
        <begin position="110"/>
        <end position="130"/>
    </location>
</feature>
<organism evidence="2 3">
    <name type="scientific">Hoeflea alexandrii</name>
    <dbReference type="NCBI Taxonomy" id="288436"/>
    <lineage>
        <taxon>Bacteria</taxon>
        <taxon>Pseudomonadati</taxon>
        <taxon>Pseudomonadota</taxon>
        <taxon>Alphaproteobacteria</taxon>
        <taxon>Hyphomicrobiales</taxon>
        <taxon>Rhizobiaceae</taxon>
        <taxon>Hoeflea</taxon>
    </lineage>
</organism>
<keyword evidence="3" id="KW-1185">Reference proteome</keyword>
<proteinExistence type="predicted"/>
<dbReference type="Pfam" id="PF11026">
    <property type="entry name" value="DUF2721"/>
    <property type="match status" value="1"/>
</dbReference>
<protein>
    <submittedName>
        <fullName evidence="2">DUF2721 domain-containing protein</fullName>
    </submittedName>
</protein>
<feature type="transmembrane region" description="Helical" evidence="1">
    <location>
        <begin position="14"/>
        <end position="36"/>
    </location>
</feature>
<evidence type="ECO:0000313" key="2">
    <source>
        <dbReference type="EMBL" id="MCO6409853.1"/>
    </source>
</evidence>
<evidence type="ECO:0000313" key="3">
    <source>
        <dbReference type="Proteomes" id="UP001320715"/>
    </source>
</evidence>
<evidence type="ECO:0000256" key="1">
    <source>
        <dbReference type="SAM" id="Phobius"/>
    </source>
</evidence>
<accession>A0ABT1CV98</accession>
<gene>
    <name evidence="2" type="ORF">GTW23_16845</name>
</gene>
<dbReference type="InterPro" id="IPR021279">
    <property type="entry name" value="DUF2721"/>
</dbReference>
<reference evidence="2 3" key="1">
    <citation type="submission" date="2020-01" db="EMBL/GenBank/DDBJ databases">
        <title>Genomes of bacteria type strains.</title>
        <authorList>
            <person name="Chen J."/>
            <person name="Zhu S."/>
            <person name="Yang J."/>
        </authorList>
    </citation>
    <scope>NUCLEOTIDE SEQUENCE [LARGE SCALE GENOMIC DNA]</scope>
    <source>
        <strain evidence="2 3">DSM 16655</strain>
    </source>
</reference>
<dbReference type="RefSeq" id="WP_252916638.1">
    <property type="nucleotide sequence ID" value="NZ_JAAAML010000003.1"/>
</dbReference>
<keyword evidence="1" id="KW-1133">Transmembrane helix</keyword>
<name>A0ABT1CV98_9HYPH</name>
<dbReference type="EMBL" id="JAAAML010000003">
    <property type="protein sequence ID" value="MCO6409853.1"/>
    <property type="molecule type" value="Genomic_DNA"/>
</dbReference>
<comment type="caution">
    <text evidence="2">The sequence shown here is derived from an EMBL/GenBank/DDBJ whole genome shotgun (WGS) entry which is preliminary data.</text>
</comment>